<dbReference type="EMBL" id="JABCRI010000020">
    <property type="protein sequence ID" value="KAF8387785.1"/>
    <property type="molecule type" value="Genomic_DNA"/>
</dbReference>
<dbReference type="SUPFAM" id="SSF53098">
    <property type="entry name" value="Ribonuclease H-like"/>
    <property type="match status" value="1"/>
</dbReference>
<evidence type="ECO:0000313" key="4">
    <source>
        <dbReference type="Proteomes" id="UP000655225"/>
    </source>
</evidence>
<dbReference type="InterPro" id="IPR036397">
    <property type="entry name" value="RNaseH_sf"/>
</dbReference>
<dbReference type="InterPro" id="IPR002562">
    <property type="entry name" value="3'-5'_exonuclease_dom"/>
</dbReference>
<protein>
    <recommendedName>
        <fullName evidence="2">3'-5' exonuclease domain-containing protein</fullName>
    </recommendedName>
</protein>
<feature type="region of interest" description="Disordered" evidence="1">
    <location>
        <begin position="592"/>
        <end position="620"/>
    </location>
</feature>
<proteinExistence type="predicted"/>
<feature type="compositionally biased region" description="Basic residues" evidence="1">
    <location>
        <begin position="596"/>
        <end position="607"/>
    </location>
</feature>
<feature type="domain" description="3'-5' exonuclease" evidence="2">
    <location>
        <begin position="392"/>
        <end position="570"/>
    </location>
</feature>
<dbReference type="GO" id="GO:0003676">
    <property type="term" value="F:nucleic acid binding"/>
    <property type="evidence" value="ECO:0007669"/>
    <property type="project" value="InterPro"/>
</dbReference>
<dbReference type="GO" id="GO:0006139">
    <property type="term" value="P:nucleobase-containing compound metabolic process"/>
    <property type="evidence" value="ECO:0007669"/>
    <property type="project" value="InterPro"/>
</dbReference>
<reference evidence="3 4" key="1">
    <citation type="submission" date="2020-04" db="EMBL/GenBank/DDBJ databases">
        <title>Plant Genome Project.</title>
        <authorList>
            <person name="Zhang R.-G."/>
        </authorList>
    </citation>
    <scope>NUCLEOTIDE SEQUENCE [LARGE SCALE GENOMIC DNA]</scope>
    <source>
        <strain evidence="3">YNK0</strain>
        <tissue evidence="3">Leaf</tissue>
    </source>
</reference>
<dbReference type="AlphaFoldDB" id="A0A834YGV0"/>
<evidence type="ECO:0000313" key="3">
    <source>
        <dbReference type="EMBL" id="KAF8387785.1"/>
    </source>
</evidence>
<dbReference type="InterPro" id="IPR012337">
    <property type="entry name" value="RNaseH-like_sf"/>
</dbReference>
<dbReference type="Proteomes" id="UP000655225">
    <property type="component" value="Unassembled WGS sequence"/>
</dbReference>
<dbReference type="OrthoDB" id="10261556at2759"/>
<dbReference type="Gene3D" id="3.30.420.10">
    <property type="entry name" value="Ribonuclease H-like superfamily/Ribonuclease H"/>
    <property type="match status" value="1"/>
</dbReference>
<dbReference type="PANTHER" id="PTHR47765">
    <property type="entry name" value="3'-5' EXONUCLEASE DOMAIN-CONTAINING PROTEIN"/>
    <property type="match status" value="1"/>
</dbReference>
<evidence type="ECO:0000256" key="1">
    <source>
        <dbReference type="SAM" id="MobiDB-lite"/>
    </source>
</evidence>
<gene>
    <name evidence="3" type="ORF">HHK36_026440</name>
</gene>
<dbReference type="InterPro" id="IPR052408">
    <property type="entry name" value="Exonuclease_MUT-7-like"/>
</dbReference>
<keyword evidence="4" id="KW-1185">Reference proteome</keyword>
<sequence>MGKRKSKCEGTDVLGALKALSSDGLDVAVFNGYLLVSSMGSEEKVGEIQKEKAHQTWTICLHAFSDLSCVSPVVFVYLLKEYYVRGTLKATLKFRALQKQVPQLLHNNPQPGPATFIVQCLYVLSLFGSPCAEGFSHLVISAIRRFQTVKTIPADSSEAKDLAAQLFLDVVSGYVIHEDRIVTKLLEVFDVRLENIENATGGSEMKYHSLDVTMARIERYIFELAKSQSYMIAVTLLERFNIHKSDQSFLVRMLQEKQFKAAEQWATFMGKTMLCVLVRNYLDMKMRKDAYGVIKRNNLRQEFPDVYYMCRKRSLKKQAEKGCWDIAEAKTNNDRQLVEYVVYLAMEAGYSEKVDELCERYSLKGFTKAAEPKATPSHGRYLHLKELILEDIIWVEEVAGLLSATSHIVGCKVVGIDCEWNPNYEKDGNPDKVSIMQVASEKTVFIFDMIKLFEDAPHTFNSCLKCLFHSPSILKLGYNLQCDMMQLAHSYGELECFKHYEMALDIQNVFKEPRGGLSGLTKKILGAGLNKESRNSNWEQRPLSQNQLEYAALDAAVLIHIFRQVCSRFQPASVKEGHAKIEWKSYIVSHMDNSKRSKNTAKRRSRKKVEAGTDMSSQSM</sequence>
<organism evidence="3 4">
    <name type="scientific">Tetracentron sinense</name>
    <name type="common">Spur-leaf</name>
    <dbReference type="NCBI Taxonomy" id="13715"/>
    <lineage>
        <taxon>Eukaryota</taxon>
        <taxon>Viridiplantae</taxon>
        <taxon>Streptophyta</taxon>
        <taxon>Embryophyta</taxon>
        <taxon>Tracheophyta</taxon>
        <taxon>Spermatophyta</taxon>
        <taxon>Magnoliopsida</taxon>
        <taxon>Trochodendrales</taxon>
        <taxon>Trochodendraceae</taxon>
        <taxon>Tetracentron</taxon>
    </lineage>
</organism>
<dbReference type="OMA" id="HNDPKPG"/>
<dbReference type="PANTHER" id="PTHR47765:SF2">
    <property type="entry name" value="EXONUCLEASE MUT-7 HOMOLOG"/>
    <property type="match status" value="1"/>
</dbReference>
<comment type="caution">
    <text evidence="3">The sequence shown here is derived from an EMBL/GenBank/DDBJ whole genome shotgun (WGS) entry which is preliminary data.</text>
</comment>
<dbReference type="Pfam" id="PF01612">
    <property type="entry name" value="DNA_pol_A_exo1"/>
    <property type="match status" value="1"/>
</dbReference>
<evidence type="ECO:0000259" key="2">
    <source>
        <dbReference type="SMART" id="SM00474"/>
    </source>
</evidence>
<name>A0A834YGV0_TETSI</name>
<dbReference type="SMART" id="SM00474">
    <property type="entry name" value="35EXOc"/>
    <property type="match status" value="1"/>
</dbReference>
<accession>A0A834YGV0</accession>
<dbReference type="GO" id="GO:0008408">
    <property type="term" value="F:3'-5' exonuclease activity"/>
    <property type="evidence" value="ECO:0007669"/>
    <property type="project" value="InterPro"/>
</dbReference>